<dbReference type="InterPro" id="IPR017938">
    <property type="entry name" value="Riboflavin_synthase-like_b-brl"/>
</dbReference>
<dbReference type="SUPFAM" id="SSF52343">
    <property type="entry name" value="Ferredoxin reductase-like, C-terminal NADP-linked domain"/>
    <property type="match status" value="1"/>
</dbReference>
<name>A0AA97FC97_9EURY</name>
<feature type="binding site" evidence="1">
    <location>
        <position position="220"/>
    </location>
    <ligand>
        <name>[2Fe-2S] cluster</name>
        <dbReference type="ChEBI" id="CHEBI:190135"/>
    </ligand>
</feature>
<sequence length="282" mass="31053">MAYKVEKATQIADNIFELWINAPHVAKNAHAGQFLVIRIDDSGERIPLTISAAKEDLVRIVFMTVGKTTTYLSKLKVGDEILDVAGPLGHPSEIKEWGHCVVIGGGVGIACLPILAKALQDAGNRVTGIIGARNEKLLLLADELEENCDELVICTDDGSRGFHGFPADILKQKLEDKNIDAVWIIGPAIMMKITSMATIPYNVKTFVSLNPIMVDGTGMCGSCRVTIDGETKFACVDGPEFDAHLVDWDELMNRQRIYPEQEKQSLELFHEHYCECGGHHHE</sequence>
<evidence type="ECO:0000313" key="4">
    <source>
        <dbReference type="Proteomes" id="UP001301797"/>
    </source>
</evidence>
<dbReference type="EMBL" id="CP043875">
    <property type="protein sequence ID" value="WOF15588.1"/>
    <property type="molecule type" value="Genomic_DNA"/>
</dbReference>
<dbReference type="GO" id="GO:0051537">
    <property type="term" value="F:2 iron, 2 sulfur cluster binding"/>
    <property type="evidence" value="ECO:0007669"/>
    <property type="project" value="UniProtKB-KW"/>
</dbReference>
<keyword evidence="1" id="KW-0408">Iron</keyword>
<dbReference type="AlphaFoldDB" id="A0AA97FC97"/>
<evidence type="ECO:0000256" key="1">
    <source>
        <dbReference type="PIRSR" id="PIRSR006816-2"/>
    </source>
</evidence>
<evidence type="ECO:0000313" key="3">
    <source>
        <dbReference type="EMBL" id="WOF15588.1"/>
    </source>
</evidence>
<dbReference type="GO" id="GO:0050660">
    <property type="term" value="F:flavin adenine dinucleotide binding"/>
    <property type="evidence" value="ECO:0007669"/>
    <property type="project" value="InterPro"/>
</dbReference>
<dbReference type="GO" id="GO:0016491">
    <property type="term" value="F:oxidoreductase activity"/>
    <property type="evidence" value="ECO:0007669"/>
    <property type="project" value="InterPro"/>
</dbReference>
<keyword evidence="1" id="KW-0001">2Fe-2S</keyword>
<dbReference type="CDD" id="cd06219">
    <property type="entry name" value="DHOD_e_trans_like1"/>
    <property type="match status" value="1"/>
</dbReference>
<dbReference type="Pfam" id="PF10418">
    <property type="entry name" value="DHODB_Fe-S_bind"/>
    <property type="match status" value="1"/>
</dbReference>
<dbReference type="InterPro" id="IPR012165">
    <property type="entry name" value="Cyt_c3_hydrogenase_gsu"/>
</dbReference>
<feature type="binding site" evidence="1">
    <location>
        <position position="235"/>
    </location>
    <ligand>
        <name>[2Fe-2S] cluster</name>
        <dbReference type="ChEBI" id="CHEBI:190135"/>
    </ligand>
</feature>
<feature type="binding site" evidence="1">
    <location>
        <position position="223"/>
    </location>
    <ligand>
        <name>[2Fe-2S] cluster</name>
        <dbReference type="ChEBI" id="CHEBI:190135"/>
    </ligand>
</feature>
<protein>
    <submittedName>
        <fullName evidence="3">Sulfide/dihydroorotate dehydrogenase-like FAD/NAD-binding protein</fullName>
    </submittedName>
</protein>
<feature type="domain" description="FAD-binding FR-type" evidence="2">
    <location>
        <begin position="1"/>
        <end position="94"/>
    </location>
</feature>
<dbReference type="Gene3D" id="3.40.50.80">
    <property type="entry name" value="Nucleotide-binding domain of ferredoxin-NADP reductase (FNR) module"/>
    <property type="match status" value="1"/>
</dbReference>
<dbReference type="RefSeq" id="WP_317137161.1">
    <property type="nucleotide sequence ID" value="NZ_CP043875.1"/>
</dbReference>
<dbReference type="Gene3D" id="2.40.30.10">
    <property type="entry name" value="Translation factors"/>
    <property type="match status" value="1"/>
</dbReference>
<dbReference type="InterPro" id="IPR017927">
    <property type="entry name" value="FAD-bd_FR_type"/>
</dbReference>
<organism evidence="3 4">
    <name type="scientific">Methanochimaera problematica</name>
    <dbReference type="NCBI Taxonomy" id="2609417"/>
    <lineage>
        <taxon>Archaea</taxon>
        <taxon>Methanobacteriati</taxon>
        <taxon>Methanobacteriota</taxon>
        <taxon>Stenosarchaea group</taxon>
        <taxon>Methanomicrobia</taxon>
        <taxon>Methanomicrobiales</taxon>
        <taxon>Methanomicrobiaceae</taxon>
        <taxon>Methanochimaera</taxon>
    </lineage>
</organism>
<accession>A0AA97FC97</accession>
<dbReference type="InterPro" id="IPR019480">
    <property type="entry name" value="Dihydroorotate_DH_Fe-S-bd"/>
</dbReference>
<dbReference type="NCBIfam" id="NF004862">
    <property type="entry name" value="PRK06222.1"/>
    <property type="match status" value="1"/>
</dbReference>
<dbReference type="PANTHER" id="PTHR43513">
    <property type="entry name" value="DIHYDROOROTATE DEHYDROGENASE B (NAD(+)), ELECTRON TRANSFER SUBUNIT"/>
    <property type="match status" value="1"/>
</dbReference>
<proteinExistence type="predicted"/>
<dbReference type="GO" id="GO:0046872">
    <property type="term" value="F:metal ion binding"/>
    <property type="evidence" value="ECO:0007669"/>
    <property type="project" value="UniProtKB-KW"/>
</dbReference>
<dbReference type="PANTHER" id="PTHR43513:SF3">
    <property type="entry name" value="DIHYDROOROTATE DEHYDROGENASE B (NAD(+)), ELECTRON TRANSFER SUBUNIT-RELATED"/>
    <property type="match status" value="1"/>
</dbReference>
<dbReference type="Proteomes" id="UP001301797">
    <property type="component" value="Chromosome"/>
</dbReference>
<dbReference type="GO" id="GO:0006221">
    <property type="term" value="P:pyrimidine nucleotide biosynthetic process"/>
    <property type="evidence" value="ECO:0007669"/>
    <property type="project" value="InterPro"/>
</dbReference>
<dbReference type="InterPro" id="IPR039261">
    <property type="entry name" value="FNR_nucleotide-bd"/>
</dbReference>
<dbReference type="PIRSF" id="PIRSF006816">
    <property type="entry name" value="Cyc3_hyd_g"/>
    <property type="match status" value="1"/>
</dbReference>
<evidence type="ECO:0000259" key="2">
    <source>
        <dbReference type="PROSITE" id="PS51384"/>
    </source>
</evidence>
<comment type="cofactor">
    <cofactor evidence="1">
        <name>[2Fe-2S] cluster</name>
        <dbReference type="ChEBI" id="CHEBI:190135"/>
    </cofactor>
    <text evidence="1">Binds 1 [2Fe-2S] cluster per subunit.</text>
</comment>
<dbReference type="PROSITE" id="PS51384">
    <property type="entry name" value="FAD_FR"/>
    <property type="match status" value="1"/>
</dbReference>
<keyword evidence="4" id="KW-1185">Reference proteome</keyword>
<reference evidence="3 4" key="1">
    <citation type="submission" date="2019-09" db="EMBL/GenBank/DDBJ databases">
        <title>The complete genome of Methanoplanus sp. FWC-SCC4.</title>
        <authorList>
            <person name="Chen S.-C."/>
            <person name="Zhou Y.-Z."/>
            <person name="Lai M.-C."/>
        </authorList>
    </citation>
    <scope>NUCLEOTIDE SEQUENCE [LARGE SCALE GENOMIC DNA]</scope>
    <source>
        <strain evidence="3 4">FWC-SCC4</strain>
    </source>
</reference>
<dbReference type="GeneID" id="85228954"/>
<dbReference type="SUPFAM" id="SSF63380">
    <property type="entry name" value="Riboflavin synthase domain-like"/>
    <property type="match status" value="1"/>
</dbReference>
<dbReference type="KEGG" id="mefw:F1737_02255"/>
<keyword evidence="1" id="KW-0479">Metal-binding</keyword>
<dbReference type="InterPro" id="IPR050353">
    <property type="entry name" value="PyrK_electron_transfer"/>
</dbReference>
<gene>
    <name evidence="3" type="ORF">F1737_02255</name>
</gene>
<keyword evidence="1" id="KW-0411">Iron-sulfur</keyword>